<dbReference type="Proteomes" id="UP000004410">
    <property type="component" value="Unassembled WGS sequence"/>
</dbReference>
<accession>A7B2B4</accession>
<gene>
    <name evidence="1" type="ORF">RUMGNA_01691</name>
</gene>
<dbReference type="EMBL" id="AAYG02000012">
    <property type="protein sequence ID" value="EDN77884.1"/>
    <property type="molecule type" value="Genomic_DNA"/>
</dbReference>
<evidence type="ECO:0000313" key="1">
    <source>
        <dbReference type="EMBL" id="EDN77884.1"/>
    </source>
</evidence>
<reference evidence="1 2" key="2">
    <citation type="submission" date="2007-06" db="EMBL/GenBank/DDBJ databases">
        <title>Draft genome sequence of Ruminococcus gnavus (ATCC 29149).</title>
        <authorList>
            <person name="Sudarsanam P."/>
            <person name="Ley R."/>
            <person name="Guruge J."/>
            <person name="Turnbaugh P.J."/>
            <person name="Mahowald M."/>
            <person name="Liep D."/>
            <person name="Gordon J."/>
        </authorList>
    </citation>
    <scope>NUCLEOTIDE SEQUENCE [LARGE SCALE GENOMIC DNA]</scope>
    <source>
        <strain evidence="1 2">ATCC 29149</strain>
    </source>
</reference>
<organism evidence="1 2">
    <name type="scientific">Mediterraneibacter gnavus (strain ATCC 29149 / DSM 114966 / JCM 6515 / VPI C7-9)</name>
    <name type="common">Ruminococcus gnavus</name>
    <dbReference type="NCBI Taxonomy" id="411470"/>
    <lineage>
        <taxon>Bacteria</taxon>
        <taxon>Bacillati</taxon>
        <taxon>Bacillota</taxon>
        <taxon>Clostridia</taxon>
        <taxon>Lachnospirales</taxon>
        <taxon>Lachnospiraceae</taxon>
        <taxon>Mediterraneibacter</taxon>
    </lineage>
</organism>
<proteinExistence type="predicted"/>
<dbReference type="PaxDb" id="411470-RUMGNA_01691"/>
<reference evidence="1 2" key="1">
    <citation type="submission" date="2007-04" db="EMBL/GenBank/DDBJ databases">
        <authorList>
            <person name="Fulton L."/>
            <person name="Clifton S."/>
            <person name="Fulton B."/>
            <person name="Xu J."/>
            <person name="Minx P."/>
            <person name="Pepin K.H."/>
            <person name="Johnson M."/>
            <person name="Thiruvilangam P."/>
            <person name="Bhonagiri V."/>
            <person name="Nash W.E."/>
            <person name="Mardis E.R."/>
            <person name="Wilson R.K."/>
        </authorList>
    </citation>
    <scope>NUCLEOTIDE SEQUENCE [LARGE SCALE GENOMIC DNA]</scope>
    <source>
        <strain evidence="1 2">ATCC 29149</strain>
    </source>
</reference>
<protein>
    <submittedName>
        <fullName evidence="1">Uncharacterized protein</fullName>
    </submittedName>
</protein>
<name>A7B2B4_MEDG7</name>
<dbReference type="AlphaFoldDB" id="A7B2B4"/>
<evidence type="ECO:0000313" key="2">
    <source>
        <dbReference type="Proteomes" id="UP000004410"/>
    </source>
</evidence>
<comment type="caution">
    <text evidence="1">The sequence shown here is derived from an EMBL/GenBank/DDBJ whole genome shotgun (WGS) entry which is preliminary data.</text>
</comment>
<sequence>MSDPRSDGVFLKLLKSRSAACRRRLNLLPCMMDTGKDPLFFVLYSF</sequence>